<dbReference type="EMBL" id="QHLY01000007">
    <property type="protein sequence ID" value="PXA70912.1"/>
    <property type="molecule type" value="Genomic_DNA"/>
</dbReference>
<accession>A0A317ZZC2</accession>
<evidence type="ECO:0000256" key="1">
    <source>
        <dbReference type="SAM" id="MobiDB-lite"/>
    </source>
</evidence>
<keyword evidence="6" id="KW-1185">Reference proteome</keyword>
<dbReference type="OrthoDB" id="3651060at2"/>
<organism evidence="5 6">
    <name type="scientific">Cryobacterium arcticum</name>
    <dbReference type="NCBI Taxonomy" id="670052"/>
    <lineage>
        <taxon>Bacteria</taxon>
        <taxon>Bacillati</taxon>
        <taxon>Actinomycetota</taxon>
        <taxon>Actinomycetes</taxon>
        <taxon>Micrococcales</taxon>
        <taxon>Microbacteriaceae</taxon>
        <taxon>Cryobacterium</taxon>
    </lineage>
</organism>
<dbReference type="SMART" id="SM00460">
    <property type="entry name" value="TGc"/>
    <property type="match status" value="1"/>
</dbReference>
<dbReference type="InterPro" id="IPR021878">
    <property type="entry name" value="TgpA_N"/>
</dbReference>
<feature type="chain" id="PRO_5016367767" description="Transglutaminase-like domain-containing protein" evidence="3">
    <location>
        <begin position="21"/>
        <end position="779"/>
    </location>
</feature>
<dbReference type="SUPFAM" id="SSF54001">
    <property type="entry name" value="Cysteine proteinases"/>
    <property type="match status" value="1"/>
</dbReference>
<dbReference type="InterPro" id="IPR002931">
    <property type="entry name" value="Transglutaminase-like"/>
</dbReference>
<evidence type="ECO:0000259" key="4">
    <source>
        <dbReference type="SMART" id="SM00460"/>
    </source>
</evidence>
<dbReference type="PANTHER" id="PTHR42736:SF1">
    <property type="entry name" value="PROTEIN-GLUTAMINE GAMMA-GLUTAMYLTRANSFERASE"/>
    <property type="match status" value="1"/>
</dbReference>
<feature type="transmembrane region" description="Helical" evidence="2">
    <location>
        <begin position="30"/>
        <end position="51"/>
    </location>
</feature>
<comment type="caution">
    <text evidence="5">The sequence shown here is derived from an EMBL/GenBank/DDBJ whole genome shotgun (WGS) entry which is preliminary data.</text>
</comment>
<feature type="signal peptide" evidence="3">
    <location>
        <begin position="1"/>
        <end position="20"/>
    </location>
</feature>
<evidence type="ECO:0000313" key="5">
    <source>
        <dbReference type="EMBL" id="PXA70912.1"/>
    </source>
</evidence>
<feature type="transmembrane region" description="Helical" evidence="2">
    <location>
        <begin position="147"/>
        <end position="164"/>
    </location>
</feature>
<dbReference type="InterPro" id="IPR038765">
    <property type="entry name" value="Papain-like_cys_pep_sf"/>
</dbReference>
<feature type="transmembrane region" description="Helical" evidence="2">
    <location>
        <begin position="117"/>
        <end position="140"/>
    </location>
</feature>
<feature type="transmembrane region" description="Helical" evidence="2">
    <location>
        <begin position="58"/>
        <end position="78"/>
    </location>
</feature>
<dbReference type="PANTHER" id="PTHR42736">
    <property type="entry name" value="PROTEIN-GLUTAMINE GAMMA-GLUTAMYLTRANSFERASE"/>
    <property type="match status" value="1"/>
</dbReference>
<feature type="region of interest" description="Disordered" evidence="1">
    <location>
        <begin position="754"/>
        <end position="779"/>
    </location>
</feature>
<keyword evidence="2" id="KW-0472">Membrane</keyword>
<dbReference type="InterPro" id="IPR052901">
    <property type="entry name" value="Bact_TGase-like"/>
</dbReference>
<dbReference type="AlphaFoldDB" id="A0A317ZZC2"/>
<name>A0A317ZZC2_9MICO</name>
<reference evidence="5 6" key="1">
    <citation type="submission" date="2018-05" db="EMBL/GenBank/DDBJ databases">
        <title>Genetic diversity of glacier-inhabiting Cryobacterium bacteria in China and description of Cryobacterium mengkeensis sp. nov. and Arthrobacter glacialis sp. nov.</title>
        <authorList>
            <person name="Liu Q."/>
            <person name="Xin Y.-H."/>
        </authorList>
    </citation>
    <scope>NUCLEOTIDE SEQUENCE [LARGE SCALE GENOMIC DNA]</scope>
    <source>
        <strain evidence="5 6">SK-1</strain>
    </source>
</reference>
<gene>
    <name evidence="5" type="ORF">CTB96_05885</name>
</gene>
<feature type="compositionally biased region" description="Basic residues" evidence="1">
    <location>
        <begin position="754"/>
        <end position="764"/>
    </location>
</feature>
<keyword evidence="3" id="KW-0732">Signal</keyword>
<dbReference type="Pfam" id="PF01841">
    <property type="entry name" value="Transglut_core"/>
    <property type="match status" value="1"/>
</dbReference>
<protein>
    <recommendedName>
        <fullName evidence="4">Transglutaminase-like domain-containing protein</fullName>
    </recommendedName>
</protein>
<keyword evidence="2" id="KW-1133">Transmembrane helix</keyword>
<dbReference type="Gene3D" id="3.10.620.30">
    <property type="match status" value="1"/>
</dbReference>
<dbReference type="Pfam" id="PF11992">
    <property type="entry name" value="TgpA_N"/>
    <property type="match status" value="1"/>
</dbReference>
<feature type="transmembrane region" description="Helical" evidence="2">
    <location>
        <begin position="170"/>
        <end position="189"/>
    </location>
</feature>
<proteinExistence type="predicted"/>
<sequence>MRPGNTLVSTVLLLTATAVAATALWPVYQSAAFVVLVVVAAVLGAGVAVAGALWRWPAWLVGSVAVVVYLVVGVPLAVPGQAAFGVLPSLAGLAELVPATWLSWKQLVTIVLPVGSYQALLVPALILVLLTSVTGLSLALRARTAEFALLAPLGLFLAGIAFGPGAQDDLAPLASGLGLVTVLVLWLLWSNRERRRQRLLPASTGVLPAVERRVGAARSLLAAATVLVVAILGGGLAAAALPATAPRDVLRTRVVAPFDARAYPSPLSAFRSYLQPELADTVLFDVAGLPAGGRIRLASLDEYDGVVYAVGAADTAGTADSGTFSRLPYRLDQSAVRGDEVNLTVTIDGYAGIWVPGAGQLQQIDFTGRSAAALQESFVYNDLGGTAAVVSGLTRGDGYTSTAVLPAAPTDLADAQPGPAVLPPVEVVPDGLDDALAGFLRPGQSPGEQLQAMLDGLATTGYVSHGSAGEPVSRSGHGADRISELLDDTPMLGDAEQYAVTAALMARQLGFPARVVLGFVPADSSTNTAVPVTGAEASAWIEVQVKDRGWVTLDPNPPVRDVPELQPDDPTSVARPQTVLPPTVPDTVDQVDPTPPESTTADPPATDDPFWAAVRLALVIAGWTLLGLALLVSPFLGVLLLKWRRRRNRRRARRPIDRILGGWQEFQDSVTDYGVAVPAQATRLELATAVGGVRAHWLATEVDRAVFAPDGTAGTDADGVWVGVRELQNTLRSSHTRRDRLRAAISVRSFGRYAKRTTGRGRPRRMLEGAGESTKGTGL</sequence>
<feature type="transmembrane region" description="Helical" evidence="2">
    <location>
        <begin position="616"/>
        <end position="641"/>
    </location>
</feature>
<evidence type="ECO:0000256" key="3">
    <source>
        <dbReference type="SAM" id="SignalP"/>
    </source>
</evidence>
<feature type="transmembrane region" description="Helical" evidence="2">
    <location>
        <begin position="220"/>
        <end position="241"/>
    </location>
</feature>
<keyword evidence="2" id="KW-0812">Transmembrane</keyword>
<dbReference type="Proteomes" id="UP000246722">
    <property type="component" value="Unassembled WGS sequence"/>
</dbReference>
<feature type="region of interest" description="Disordered" evidence="1">
    <location>
        <begin position="552"/>
        <end position="606"/>
    </location>
</feature>
<feature type="compositionally biased region" description="Low complexity" evidence="1">
    <location>
        <begin position="576"/>
        <end position="592"/>
    </location>
</feature>
<feature type="domain" description="Transglutaminase-like" evidence="4">
    <location>
        <begin position="493"/>
        <end position="557"/>
    </location>
</feature>
<evidence type="ECO:0000313" key="6">
    <source>
        <dbReference type="Proteomes" id="UP000246722"/>
    </source>
</evidence>
<evidence type="ECO:0000256" key="2">
    <source>
        <dbReference type="SAM" id="Phobius"/>
    </source>
</evidence>